<keyword evidence="3" id="KW-1185">Reference proteome</keyword>
<dbReference type="EMBL" id="ML732177">
    <property type="protein sequence ID" value="KAB8076737.1"/>
    <property type="molecule type" value="Genomic_DNA"/>
</dbReference>
<dbReference type="OrthoDB" id="5323870at2759"/>
<sequence>MPSFLSRPLARPRDDGLQLSYQLPHRVYTAKGYPVLAPNGSSIIIYGYENGLKIIWRGGRPFASKKPSAPKDKSQEKANRGNDDAIMIIDSDDESSAEPPKSEESKYQFEEEEPEIDPIFPFESVLRQIDIPLGTRALELAVPRIVPETARSSLDPFPPILKNHMVISAVCADLSTRIVTLPLVPPHPAHFEVASWVKTFSISGGVSHQEVPRGVSITFTYQESEQQEDQDTNRSRSGSNANGSGSWDLLVATHSAESSGLLLVHRIPIIEEADRGEVLYQFSDDIDTKRRYLPTPAQNIAFNPSSYPSPRHSSLLVAFNSGCVKVYSCFSMKRSKASRRSSSPQSDFETSETEGKWLISLYPGFEQSASGIPRRKNIIYADWVLGGRAIMVLMADGEWGVWDIEGAGPGSMKGPLQRQSSVQGVTGGSLTAFSVSGRILSPLSGNRPEVGGPTAEQRPRFAPLTPHTKRVREDTLLKGATVGSSIPSLCGEISVYQTNSYRDALPDESILLRHGNQSAVIPSLLSLWRNAVKATGTFDASNRCRVSAIQNITLMGEHLKGIGHLPAAFRHTRQAEGGVFDILLTAEHRIIILAPRLAEPAESSEPRRSINDTPTAEADQLMLRRGELDVEGMDRLLSGMASGNQSLRMGSPIKRARIFT</sequence>
<protein>
    <recommendedName>
        <fullName evidence="4">Nucleoporin NUP37</fullName>
    </recommendedName>
</protein>
<dbReference type="Gene3D" id="2.130.10.10">
    <property type="entry name" value="YVTN repeat-like/Quinoprotein amine dehydrogenase"/>
    <property type="match status" value="1"/>
</dbReference>
<feature type="compositionally biased region" description="Basic and acidic residues" evidence="1">
    <location>
        <begin position="69"/>
        <end position="83"/>
    </location>
</feature>
<evidence type="ECO:0000313" key="2">
    <source>
        <dbReference type="EMBL" id="KAB8076737.1"/>
    </source>
</evidence>
<accession>A0A5N5X9I5</accession>
<dbReference type="AlphaFoldDB" id="A0A5N5X9I5"/>
<organism evidence="2 3">
    <name type="scientific">Aspergillus leporis</name>
    <dbReference type="NCBI Taxonomy" id="41062"/>
    <lineage>
        <taxon>Eukaryota</taxon>
        <taxon>Fungi</taxon>
        <taxon>Dikarya</taxon>
        <taxon>Ascomycota</taxon>
        <taxon>Pezizomycotina</taxon>
        <taxon>Eurotiomycetes</taxon>
        <taxon>Eurotiomycetidae</taxon>
        <taxon>Eurotiales</taxon>
        <taxon>Aspergillaceae</taxon>
        <taxon>Aspergillus</taxon>
        <taxon>Aspergillus subgen. Circumdati</taxon>
    </lineage>
</organism>
<gene>
    <name evidence="2" type="ORF">BDV29DRAFT_80332</name>
</gene>
<proteinExistence type="predicted"/>
<evidence type="ECO:0000313" key="3">
    <source>
        <dbReference type="Proteomes" id="UP000326565"/>
    </source>
</evidence>
<dbReference type="InterPro" id="IPR015943">
    <property type="entry name" value="WD40/YVTN_repeat-like_dom_sf"/>
</dbReference>
<dbReference type="Proteomes" id="UP000326565">
    <property type="component" value="Unassembled WGS sequence"/>
</dbReference>
<evidence type="ECO:0008006" key="4">
    <source>
        <dbReference type="Google" id="ProtNLM"/>
    </source>
</evidence>
<evidence type="ECO:0000256" key="1">
    <source>
        <dbReference type="SAM" id="MobiDB-lite"/>
    </source>
</evidence>
<feature type="region of interest" description="Disordered" evidence="1">
    <location>
        <begin position="62"/>
        <end position="113"/>
    </location>
</feature>
<name>A0A5N5X9I5_9EURO</name>
<feature type="compositionally biased region" description="Basic and acidic residues" evidence="1">
    <location>
        <begin position="100"/>
        <end position="109"/>
    </location>
</feature>
<reference evidence="2 3" key="1">
    <citation type="submission" date="2019-04" db="EMBL/GenBank/DDBJ databases">
        <title>Friends and foes A comparative genomics study of 23 Aspergillus species from section Flavi.</title>
        <authorList>
            <consortium name="DOE Joint Genome Institute"/>
            <person name="Kjaerbolling I."/>
            <person name="Vesth T."/>
            <person name="Frisvad J.C."/>
            <person name="Nybo J.L."/>
            <person name="Theobald S."/>
            <person name="Kildgaard S."/>
            <person name="Isbrandt T."/>
            <person name="Kuo A."/>
            <person name="Sato A."/>
            <person name="Lyhne E.K."/>
            <person name="Kogle M.E."/>
            <person name="Wiebenga A."/>
            <person name="Kun R.S."/>
            <person name="Lubbers R.J."/>
            <person name="Makela M.R."/>
            <person name="Barry K."/>
            <person name="Chovatia M."/>
            <person name="Clum A."/>
            <person name="Daum C."/>
            <person name="Haridas S."/>
            <person name="He G."/>
            <person name="LaButti K."/>
            <person name="Lipzen A."/>
            <person name="Mondo S."/>
            <person name="Riley R."/>
            <person name="Salamov A."/>
            <person name="Simmons B.A."/>
            <person name="Magnuson J.K."/>
            <person name="Henrissat B."/>
            <person name="Mortensen U.H."/>
            <person name="Larsen T.O."/>
            <person name="Devries R.P."/>
            <person name="Grigoriev I.V."/>
            <person name="Machida M."/>
            <person name="Baker S.E."/>
            <person name="Andersen M.R."/>
        </authorList>
    </citation>
    <scope>NUCLEOTIDE SEQUENCE [LARGE SCALE GENOMIC DNA]</scope>
    <source>
        <strain evidence="2 3">CBS 151.66</strain>
    </source>
</reference>